<evidence type="ECO:0000313" key="1">
    <source>
        <dbReference type="EMBL" id="SNR27234.1"/>
    </source>
</evidence>
<organism evidence="1 2">
    <name type="scientific">Haloechinothrix alba</name>
    <dbReference type="NCBI Taxonomy" id="664784"/>
    <lineage>
        <taxon>Bacteria</taxon>
        <taxon>Bacillati</taxon>
        <taxon>Actinomycetota</taxon>
        <taxon>Actinomycetes</taxon>
        <taxon>Pseudonocardiales</taxon>
        <taxon>Pseudonocardiaceae</taxon>
        <taxon>Haloechinothrix</taxon>
    </lineage>
</organism>
<reference evidence="1 2" key="1">
    <citation type="submission" date="2017-06" db="EMBL/GenBank/DDBJ databases">
        <authorList>
            <person name="Kim H.J."/>
            <person name="Triplett B.A."/>
        </authorList>
    </citation>
    <scope>NUCLEOTIDE SEQUENCE [LARGE SCALE GENOMIC DNA]</scope>
    <source>
        <strain evidence="1 2">DSM 45207</strain>
    </source>
</reference>
<dbReference type="EMBL" id="FZNW01000001">
    <property type="protein sequence ID" value="SNR27234.1"/>
    <property type="molecule type" value="Genomic_DNA"/>
</dbReference>
<sequence>MTSGFFYGTEVTFGSLRSPPSSEICICIAQSLYSLRRFEIRRSPAARRVLVHDASMKKGCAITGGVLAGLLPVVGACGRYLLYRTETWEAELRFEVVGVHEDSPDRSYVRVEVIPGQDTEDALRDEQWMNGTASAEDLGDVAEGDVVTCHVRQEYTTNTDFDTGASTDIERCRR</sequence>
<evidence type="ECO:0000313" key="2">
    <source>
        <dbReference type="Proteomes" id="UP000198348"/>
    </source>
</evidence>
<keyword evidence="2" id="KW-1185">Reference proteome</keyword>
<protein>
    <submittedName>
        <fullName evidence="1">Uncharacterized protein</fullName>
    </submittedName>
</protein>
<name>A0A238UZN1_9PSEU</name>
<gene>
    <name evidence="1" type="ORF">SAMN06265360_10139</name>
</gene>
<accession>A0A238UZN1</accession>
<dbReference type="Proteomes" id="UP000198348">
    <property type="component" value="Unassembled WGS sequence"/>
</dbReference>
<proteinExistence type="predicted"/>
<dbReference type="AlphaFoldDB" id="A0A238UZN1"/>